<sequence length="301" mass="33092">MSLAMPERRLEKLSPSAARHRPWSPERGHALLLLPPLLLLVAFFVIPLADVVLQSFAGPGHPLTQYERIFTQSSTLQVLLYTFQTAATVTLCTLVLSYPVAFVVSRAKGNLLHLSLALILIPFWTSTVIRTYAWIVILQRRGVLNEMMLDWGWIERPLKLMSNGVGMQIAMIHIMLPFMVIPLLNTMRGIDGNLLRAAAVLGANPLRQFLSVYLPLSLPGVSAGSILVFISSLGFYITPALLGGQKTMVAVLIEQQASRLLDWPMASALATVLLVVTCLLFLLYERAMRFAGGGKTVGEVS</sequence>
<name>A0ACC5R5N1_9HYPH</name>
<proteinExistence type="predicted"/>
<evidence type="ECO:0000313" key="2">
    <source>
        <dbReference type="Proteomes" id="UP000616151"/>
    </source>
</evidence>
<dbReference type="EMBL" id="JAENHL010000007">
    <property type="protein sequence ID" value="MBK1867683.1"/>
    <property type="molecule type" value="Genomic_DNA"/>
</dbReference>
<reference evidence="1" key="1">
    <citation type="submission" date="2021-01" db="EMBL/GenBank/DDBJ databases">
        <authorList>
            <person name="Sun Q."/>
        </authorList>
    </citation>
    <scope>NUCLEOTIDE SEQUENCE</scope>
    <source>
        <strain evidence="1">YIM B02566</strain>
    </source>
</reference>
<comment type="caution">
    <text evidence="1">The sequence shown here is derived from an EMBL/GenBank/DDBJ whole genome shotgun (WGS) entry which is preliminary data.</text>
</comment>
<protein>
    <submittedName>
        <fullName evidence="1">ABC transporter permease</fullName>
    </submittedName>
</protein>
<evidence type="ECO:0000313" key="1">
    <source>
        <dbReference type="EMBL" id="MBK1867683.1"/>
    </source>
</evidence>
<organism evidence="1 2">
    <name type="scientific">Taklimakanibacter albus</name>
    <dbReference type="NCBI Taxonomy" id="2800327"/>
    <lineage>
        <taxon>Bacteria</taxon>
        <taxon>Pseudomonadati</taxon>
        <taxon>Pseudomonadota</taxon>
        <taxon>Alphaproteobacteria</taxon>
        <taxon>Hyphomicrobiales</taxon>
        <taxon>Aestuariivirgaceae</taxon>
        <taxon>Taklimakanibacter</taxon>
    </lineage>
</organism>
<accession>A0ACC5R5N1</accession>
<dbReference type="Proteomes" id="UP000616151">
    <property type="component" value="Unassembled WGS sequence"/>
</dbReference>
<keyword evidence="2" id="KW-1185">Reference proteome</keyword>
<gene>
    <name evidence="1" type="ORF">JHL16_15095</name>
</gene>